<evidence type="ECO:0000313" key="3">
    <source>
        <dbReference type="Proteomes" id="UP000198660"/>
    </source>
</evidence>
<keyword evidence="1" id="KW-0812">Transmembrane</keyword>
<evidence type="ECO:0000313" key="2">
    <source>
        <dbReference type="EMBL" id="SFS76571.1"/>
    </source>
</evidence>
<name>A0A1I6SHX7_9BACL</name>
<feature type="transmembrane region" description="Helical" evidence="1">
    <location>
        <begin position="33"/>
        <end position="56"/>
    </location>
</feature>
<keyword evidence="3" id="KW-1185">Reference proteome</keyword>
<gene>
    <name evidence="2" type="ORF">SAMN05444972_107106</name>
</gene>
<dbReference type="AlphaFoldDB" id="A0A1I6SHX7"/>
<sequence>MSPLIPATGSGIFILGLGLLVQKAKIVPEGSFFAHYFGSFFLMLVGSILFCAGLFFSK</sequence>
<accession>A0A1I6SHX7</accession>
<protein>
    <submittedName>
        <fullName evidence="2">Uncharacterized protein</fullName>
    </submittedName>
</protein>
<keyword evidence="1" id="KW-0472">Membrane</keyword>
<reference evidence="3" key="1">
    <citation type="submission" date="2016-10" db="EMBL/GenBank/DDBJ databases">
        <authorList>
            <person name="Varghese N."/>
            <person name="Submissions S."/>
        </authorList>
    </citation>
    <scope>NUCLEOTIDE SEQUENCE [LARGE SCALE GENOMIC DNA]</scope>
    <source>
        <strain evidence="3">DSM 45789</strain>
    </source>
</reference>
<proteinExistence type="predicted"/>
<dbReference type="EMBL" id="FPAA01000007">
    <property type="protein sequence ID" value="SFS76571.1"/>
    <property type="molecule type" value="Genomic_DNA"/>
</dbReference>
<organism evidence="2 3">
    <name type="scientific">Marininema halotolerans</name>
    <dbReference type="NCBI Taxonomy" id="1155944"/>
    <lineage>
        <taxon>Bacteria</taxon>
        <taxon>Bacillati</taxon>
        <taxon>Bacillota</taxon>
        <taxon>Bacilli</taxon>
        <taxon>Bacillales</taxon>
        <taxon>Thermoactinomycetaceae</taxon>
        <taxon>Marininema</taxon>
    </lineage>
</organism>
<evidence type="ECO:0000256" key="1">
    <source>
        <dbReference type="SAM" id="Phobius"/>
    </source>
</evidence>
<dbReference type="Proteomes" id="UP000198660">
    <property type="component" value="Unassembled WGS sequence"/>
</dbReference>
<keyword evidence="1" id="KW-1133">Transmembrane helix</keyword>